<keyword evidence="3" id="KW-1185">Reference proteome</keyword>
<dbReference type="Proteomes" id="UP000025241">
    <property type="component" value="Chromosome I"/>
</dbReference>
<dbReference type="EMBL" id="HG322950">
    <property type="protein sequence ID" value="CDF84524.1"/>
    <property type="molecule type" value="Genomic_DNA"/>
</dbReference>
<gene>
    <name evidence="2" type="ORF">PKB_3178</name>
</gene>
<keyword evidence="1" id="KW-1133">Transmembrane helix</keyword>
<proteinExistence type="predicted"/>
<feature type="transmembrane region" description="Helical" evidence="1">
    <location>
        <begin position="16"/>
        <end position="38"/>
    </location>
</feature>
<name>A0A024HIS6_PSEKB</name>
<dbReference type="KEGG" id="pkc:PKB_3178"/>
<evidence type="ECO:0000313" key="3">
    <source>
        <dbReference type="Proteomes" id="UP000025241"/>
    </source>
</evidence>
<evidence type="ECO:0000313" key="2">
    <source>
        <dbReference type="EMBL" id="CDF84524.1"/>
    </source>
</evidence>
<keyword evidence="1" id="KW-0472">Membrane</keyword>
<reference evidence="2 3" key="1">
    <citation type="submission" date="2013-03" db="EMBL/GenBank/DDBJ databases">
        <authorList>
            <person name="Linke B."/>
        </authorList>
    </citation>
    <scope>NUCLEOTIDE SEQUENCE [LARGE SCALE GENOMIC DNA]</scope>
    <source>
        <strain evidence="2 3">B13</strain>
    </source>
</reference>
<dbReference type="PATRIC" id="fig|1301098.3.peg.3204"/>
<dbReference type="AlphaFoldDB" id="A0A024HIS6"/>
<keyword evidence="1" id="KW-0812">Transmembrane</keyword>
<accession>A0A024HIS6</accession>
<evidence type="ECO:0000256" key="1">
    <source>
        <dbReference type="SAM" id="Phobius"/>
    </source>
</evidence>
<organism evidence="2 3">
    <name type="scientific">Pseudomonas knackmussii (strain DSM 6978 / CCUG 54928 / LMG 23759 / B13)</name>
    <dbReference type="NCBI Taxonomy" id="1301098"/>
    <lineage>
        <taxon>Bacteria</taxon>
        <taxon>Pseudomonadati</taxon>
        <taxon>Pseudomonadota</taxon>
        <taxon>Gammaproteobacteria</taxon>
        <taxon>Pseudomonadales</taxon>
        <taxon>Pseudomonadaceae</taxon>
        <taxon>Pseudomonas</taxon>
    </lineage>
</organism>
<reference evidence="2 3" key="2">
    <citation type="submission" date="2014-05" db="EMBL/GenBank/DDBJ databases">
        <title>Genome sequence of the 3-chlorobenzoate degrading bacterium Pseudomonas knackmussii B13 shows multiple evidence for horizontal gene transfer.</title>
        <authorList>
            <person name="Miyazaki R."/>
            <person name="Bertelli C."/>
            <person name="Falquet L."/>
            <person name="Robinson-Rechavi M."/>
            <person name="Gharib W."/>
            <person name="Roy S."/>
            <person name="Van der Meer J.R."/>
        </authorList>
    </citation>
    <scope>NUCLEOTIDE SEQUENCE [LARGE SCALE GENOMIC DNA]</scope>
    <source>
        <strain evidence="2 3">B13</strain>
    </source>
</reference>
<dbReference type="RefSeq" id="WP_277914507.1">
    <property type="nucleotide sequence ID" value="NZ_HG322950.1"/>
</dbReference>
<dbReference type="HOGENOM" id="CLU_3220858_0_0_6"/>
<protein>
    <submittedName>
        <fullName evidence="2">Hypothetical membrane protein</fullName>
    </submittedName>
</protein>
<sequence>MKVLSTFADLVDSKEAVVALGVLSAASACVFVSALLFMSLSPHF</sequence>
<dbReference type="PROSITE" id="PS51257">
    <property type="entry name" value="PROKAR_LIPOPROTEIN"/>
    <property type="match status" value="1"/>
</dbReference>